<sequence length="78" mass="9191">MPNRVRTDSEKTSAPSTRTCYLLKDLYDCIRNRPFNKPFSLQHEDGSVDEGLTTEQDMKNALWRRKNPFLQRPVVFKC</sequence>
<reference evidence="1 2" key="1">
    <citation type="submission" date="2019-03" db="EMBL/GenBank/DDBJ databases">
        <title>Freshwater and sediment microbial communities from various areas in North America, analyzing microbe dynamics in response to fracking.</title>
        <authorList>
            <person name="Lamendella R."/>
        </authorList>
    </citation>
    <scope>NUCLEOTIDE SEQUENCE [LARGE SCALE GENOMIC DNA]</scope>
    <source>
        <strain evidence="1 2">18_TX</strain>
    </source>
</reference>
<comment type="caution">
    <text evidence="1">The sequence shown here is derived from an EMBL/GenBank/DDBJ whole genome shotgun (WGS) entry which is preliminary data.</text>
</comment>
<evidence type="ECO:0000313" key="1">
    <source>
        <dbReference type="EMBL" id="TDP40324.1"/>
    </source>
</evidence>
<dbReference type="AlphaFoldDB" id="A0A4R6PQP6"/>
<organism evidence="1 2">
    <name type="scientific">Idiomarina aquatica</name>
    <dbReference type="NCBI Taxonomy" id="1327752"/>
    <lineage>
        <taxon>Bacteria</taxon>
        <taxon>Pseudomonadati</taxon>
        <taxon>Pseudomonadota</taxon>
        <taxon>Gammaproteobacteria</taxon>
        <taxon>Alteromonadales</taxon>
        <taxon>Idiomarinaceae</taxon>
        <taxon>Idiomarina</taxon>
    </lineage>
</organism>
<evidence type="ECO:0000313" key="2">
    <source>
        <dbReference type="Proteomes" id="UP000295531"/>
    </source>
</evidence>
<dbReference type="EMBL" id="SNXI01000002">
    <property type="protein sequence ID" value="TDP40324.1"/>
    <property type="molecule type" value="Genomic_DNA"/>
</dbReference>
<gene>
    <name evidence="1" type="ORF">DEU29_102225</name>
</gene>
<accession>A0A4R6PQP6</accession>
<dbReference type="Proteomes" id="UP000295531">
    <property type="component" value="Unassembled WGS sequence"/>
</dbReference>
<protein>
    <submittedName>
        <fullName evidence="1">Uncharacterized protein</fullName>
    </submittedName>
</protein>
<name>A0A4R6PQP6_9GAMM</name>
<dbReference type="OrthoDB" id="6240343at2"/>
<keyword evidence="2" id="KW-1185">Reference proteome</keyword>
<proteinExistence type="predicted"/>
<dbReference type="RefSeq" id="WP_133538782.1">
    <property type="nucleotide sequence ID" value="NZ_SNXI01000002.1"/>
</dbReference>